<dbReference type="EMBL" id="CP104068">
    <property type="protein sequence ID" value="WAH44898.1"/>
    <property type="molecule type" value="Genomic_DNA"/>
</dbReference>
<protein>
    <recommendedName>
        <fullName evidence="3">MarR family transcriptional regulator</fullName>
    </recommendedName>
</protein>
<sequence length="79" mass="8926">MDINRNELKENVFLDTRNVLEVFAKLGPEEAGMYVLLAAVEQPISLTRLSEWSHLSRDRVTTLCSRLGMLQLGIEPPTV</sequence>
<evidence type="ECO:0000313" key="2">
    <source>
        <dbReference type="Proteomes" id="UP001164761"/>
    </source>
</evidence>
<name>A0ABY6ZQM4_9BACL</name>
<keyword evidence="1" id="KW-0614">Plasmid</keyword>
<organism evidence="1 2">
    <name type="scientific">Alicyclobacillus fastidiosus</name>
    <dbReference type="NCBI Taxonomy" id="392011"/>
    <lineage>
        <taxon>Bacteria</taxon>
        <taxon>Bacillati</taxon>
        <taxon>Bacillota</taxon>
        <taxon>Bacilli</taxon>
        <taxon>Bacillales</taxon>
        <taxon>Alicyclobacillaceae</taxon>
        <taxon>Alicyclobacillus</taxon>
    </lineage>
</organism>
<evidence type="ECO:0008006" key="3">
    <source>
        <dbReference type="Google" id="ProtNLM"/>
    </source>
</evidence>
<geneLocation type="plasmid" evidence="1 2">
    <name>unnamed1</name>
</geneLocation>
<proteinExistence type="predicted"/>
<gene>
    <name evidence="1" type="ORF">NZD89_28025</name>
</gene>
<evidence type="ECO:0000313" key="1">
    <source>
        <dbReference type="EMBL" id="WAH44898.1"/>
    </source>
</evidence>
<keyword evidence="2" id="KW-1185">Reference proteome</keyword>
<reference evidence="1" key="1">
    <citation type="submission" date="2022-08" db="EMBL/GenBank/DDBJ databases">
        <title>Alicyclobacillus fastidiosus DSM 17978, complete genome.</title>
        <authorList>
            <person name="Wang Q."/>
            <person name="Cai R."/>
            <person name="Wang Z."/>
        </authorList>
    </citation>
    <scope>NUCLEOTIDE SEQUENCE</scope>
    <source>
        <strain evidence="1">DSM 17978</strain>
        <plasmid evidence="1">unnamed1</plasmid>
    </source>
</reference>
<dbReference type="RefSeq" id="WP_268008766.1">
    <property type="nucleotide sequence ID" value="NZ_BSUT01000003.1"/>
</dbReference>
<dbReference type="Proteomes" id="UP001164761">
    <property type="component" value="Plasmid unnamed1"/>
</dbReference>
<accession>A0ABY6ZQM4</accession>